<feature type="compositionally biased region" description="Polar residues" evidence="8">
    <location>
        <begin position="172"/>
        <end position="181"/>
    </location>
</feature>
<evidence type="ECO:0000256" key="6">
    <source>
        <dbReference type="ARBA" id="ARBA00023128"/>
    </source>
</evidence>
<reference evidence="10" key="2">
    <citation type="submission" date="2023-06" db="EMBL/GenBank/DDBJ databases">
        <authorList>
            <consortium name="Lawrence Berkeley National Laboratory"/>
            <person name="Haridas S."/>
            <person name="Hensen N."/>
            <person name="Bonometti L."/>
            <person name="Westerberg I."/>
            <person name="Brannstrom I.O."/>
            <person name="Guillou S."/>
            <person name="Cros-Aarteil S."/>
            <person name="Calhoun S."/>
            <person name="Kuo A."/>
            <person name="Mondo S."/>
            <person name="Pangilinan J."/>
            <person name="Riley R."/>
            <person name="Labutti K."/>
            <person name="Andreopoulos B."/>
            <person name="Lipzen A."/>
            <person name="Chen C."/>
            <person name="Yanf M."/>
            <person name="Daum C."/>
            <person name="Ng V."/>
            <person name="Clum A."/>
            <person name="Steindorff A."/>
            <person name="Ohm R."/>
            <person name="Martin F."/>
            <person name="Silar P."/>
            <person name="Natvig D."/>
            <person name="Lalanne C."/>
            <person name="Gautier V."/>
            <person name="Ament-Velasquez S.L."/>
            <person name="Kruys A."/>
            <person name="Hutchinson M.I."/>
            <person name="Powell A.J."/>
            <person name="Barry K."/>
            <person name="Miller A.N."/>
            <person name="Grigoriev I.V."/>
            <person name="Debuchy R."/>
            <person name="Gladieux P."/>
            <person name="Thoren M.H."/>
            <person name="Johannesson H."/>
        </authorList>
    </citation>
    <scope>NUCLEOTIDE SEQUENCE</scope>
    <source>
        <strain evidence="10">CBS 118394</strain>
    </source>
</reference>
<evidence type="ECO:0000256" key="9">
    <source>
        <dbReference type="SAM" id="Phobius"/>
    </source>
</evidence>
<keyword evidence="11" id="KW-1185">Reference proteome</keyword>
<dbReference type="Gene3D" id="1.20.5.340">
    <property type="match status" value="1"/>
</dbReference>
<keyword evidence="4 9" id="KW-1133">Transmembrane helix</keyword>
<sequence>MAASRLTFLYPHLFRASGGRLSEPALQIARQSSRHKAVLTSTPLSCQQPAASLTTSRPGQQAAFAKRAGKAVEPQPSPDQSSPQPTPETKVAQEKEAGKQQQQSPQAQPQQDRKSATRVDPSETMASPSPGPSPRPETKAKSSDSRELPTKEELPPPSASLSEPPKPEFEPQATTTSTAKQTGGDGSSTGGAGAGAGRKGISGPMDTILHMGPPEEAKHKPPHLTPPPYVHHFDSYSLVKQLTIGGYTQEQAITAMKAVRGLLASNLDVAQEGLVSKSDVENETYLFRAACSELSTEVKNNRRVADEHLRQQRTHLQHEVDILTQRLNQELLTLNDNVRGMFNDRRMVVREEQKAVDSAIQQINYKISVMLNSDARSEIEGLRWVLIRRSVLGIVVMAFLTLSTLRYASYVTHERQKEKDKKRREKEKAKSQDGRHDNTAAPEAAAILAAN</sequence>
<dbReference type="GO" id="GO:0016020">
    <property type="term" value="C:membrane"/>
    <property type="evidence" value="ECO:0007669"/>
    <property type="project" value="UniProtKB-SubCell"/>
</dbReference>
<dbReference type="AlphaFoldDB" id="A0AAE0IC67"/>
<dbReference type="InterPro" id="IPR024461">
    <property type="entry name" value="CCDC90-like"/>
</dbReference>
<keyword evidence="3 9" id="KW-0812">Transmembrane</keyword>
<reference evidence="10" key="1">
    <citation type="journal article" date="2023" name="Mol. Phylogenet. Evol.">
        <title>Genome-scale phylogeny and comparative genomics of the fungal order Sordariales.</title>
        <authorList>
            <person name="Hensen N."/>
            <person name="Bonometti L."/>
            <person name="Westerberg I."/>
            <person name="Brannstrom I.O."/>
            <person name="Guillou S."/>
            <person name="Cros-Aarteil S."/>
            <person name="Calhoun S."/>
            <person name="Haridas S."/>
            <person name="Kuo A."/>
            <person name="Mondo S."/>
            <person name="Pangilinan J."/>
            <person name="Riley R."/>
            <person name="LaButti K."/>
            <person name="Andreopoulos B."/>
            <person name="Lipzen A."/>
            <person name="Chen C."/>
            <person name="Yan M."/>
            <person name="Daum C."/>
            <person name="Ng V."/>
            <person name="Clum A."/>
            <person name="Steindorff A."/>
            <person name="Ohm R.A."/>
            <person name="Martin F."/>
            <person name="Silar P."/>
            <person name="Natvig D.O."/>
            <person name="Lalanne C."/>
            <person name="Gautier V."/>
            <person name="Ament-Velasquez S.L."/>
            <person name="Kruys A."/>
            <person name="Hutchinson M.I."/>
            <person name="Powell A.J."/>
            <person name="Barry K."/>
            <person name="Miller A.N."/>
            <person name="Grigoriev I.V."/>
            <person name="Debuchy R."/>
            <person name="Gladieux P."/>
            <person name="Hiltunen Thoren M."/>
            <person name="Johannesson H."/>
        </authorList>
    </citation>
    <scope>NUCLEOTIDE SEQUENCE</scope>
    <source>
        <strain evidence="10">CBS 118394</strain>
    </source>
</reference>
<feature type="compositionally biased region" description="Low complexity" evidence="8">
    <location>
        <begin position="440"/>
        <end position="451"/>
    </location>
</feature>
<keyword evidence="5" id="KW-0175">Coiled coil</keyword>
<gene>
    <name evidence="10" type="ORF">B0H66DRAFT_195848</name>
</gene>
<name>A0AAE0IC67_9PEZI</name>
<dbReference type="Proteomes" id="UP001283341">
    <property type="component" value="Unassembled WGS sequence"/>
</dbReference>
<evidence type="ECO:0000256" key="8">
    <source>
        <dbReference type="SAM" id="MobiDB-lite"/>
    </source>
</evidence>
<protein>
    <recommendedName>
        <fullName evidence="12">MOZ protein represents a chromatin-associated acetyltransferase</fullName>
    </recommendedName>
</protein>
<dbReference type="EMBL" id="JAUEDM010000003">
    <property type="protein sequence ID" value="KAK3322245.1"/>
    <property type="molecule type" value="Genomic_DNA"/>
</dbReference>
<dbReference type="PANTHER" id="PTHR14360">
    <property type="entry name" value="PROTEIN FMP32, MITOCHONDRIAL"/>
    <property type="match status" value="1"/>
</dbReference>
<evidence type="ECO:0000313" key="11">
    <source>
        <dbReference type="Proteomes" id="UP001283341"/>
    </source>
</evidence>
<evidence type="ECO:0000256" key="2">
    <source>
        <dbReference type="ARBA" id="ARBA00004370"/>
    </source>
</evidence>
<dbReference type="Pfam" id="PF07798">
    <property type="entry name" value="CCDC90-like"/>
    <property type="match status" value="1"/>
</dbReference>
<dbReference type="GO" id="GO:0005739">
    <property type="term" value="C:mitochondrion"/>
    <property type="evidence" value="ECO:0007669"/>
    <property type="project" value="UniProtKB-SubCell"/>
</dbReference>
<feature type="compositionally biased region" description="Basic and acidic residues" evidence="8">
    <location>
        <begin position="111"/>
        <end position="121"/>
    </location>
</feature>
<keyword evidence="7 9" id="KW-0472">Membrane</keyword>
<feature type="compositionally biased region" description="Polar residues" evidence="8">
    <location>
        <begin position="40"/>
        <end position="59"/>
    </location>
</feature>
<accession>A0AAE0IC67</accession>
<keyword evidence="6" id="KW-0496">Mitochondrion</keyword>
<feature type="region of interest" description="Disordered" evidence="8">
    <location>
        <begin position="40"/>
        <end position="221"/>
    </location>
</feature>
<dbReference type="PANTHER" id="PTHR14360:SF12">
    <property type="entry name" value="MOZ PROTEIN REPRESENTS A CHROMATIN-ASSOCIATED ACETYLTRANSFERASE"/>
    <property type="match status" value="1"/>
</dbReference>
<organism evidence="10 11">
    <name type="scientific">Apodospora peruviana</name>
    <dbReference type="NCBI Taxonomy" id="516989"/>
    <lineage>
        <taxon>Eukaryota</taxon>
        <taxon>Fungi</taxon>
        <taxon>Dikarya</taxon>
        <taxon>Ascomycota</taxon>
        <taxon>Pezizomycotina</taxon>
        <taxon>Sordariomycetes</taxon>
        <taxon>Sordariomycetidae</taxon>
        <taxon>Sordariales</taxon>
        <taxon>Lasiosphaeriaceae</taxon>
        <taxon>Apodospora</taxon>
    </lineage>
</organism>
<evidence type="ECO:0008006" key="12">
    <source>
        <dbReference type="Google" id="ProtNLM"/>
    </source>
</evidence>
<comment type="subcellular location">
    <subcellularLocation>
        <location evidence="2">Membrane</location>
    </subcellularLocation>
    <subcellularLocation>
        <location evidence="1">Mitochondrion</location>
    </subcellularLocation>
</comment>
<proteinExistence type="predicted"/>
<feature type="compositionally biased region" description="Basic and acidic residues" evidence="8">
    <location>
        <begin position="136"/>
        <end position="154"/>
    </location>
</feature>
<evidence type="ECO:0000256" key="5">
    <source>
        <dbReference type="ARBA" id="ARBA00023054"/>
    </source>
</evidence>
<feature type="compositionally biased region" description="Low complexity" evidence="8">
    <location>
        <begin position="99"/>
        <end position="110"/>
    </location>
</feature>
<evidence type="ECO:0000256" key="7">
    <source>
        <dbReference type="ARBA" id="ARBA00023136"/>
    </source>
</evidence>
<evidence type="ECO:0000256" key="3">
    <source>
        <dbReference type="ARBA" id="ARBA00022692"/>
    </source>
</evidence>
<feature type="region of interest" description="Disordered" evidence="8">
    <location>
        <begin position="413"/>
        <end position="451"/>
    </location>
</feature>
<evidence type="ECO:0000256" key="4">
    <source>
        <dbReference type="ARBA" id="ARBA00022989"/>
    </source>
</evidence>
<evidence type="ECO:0000313" key="10">
    <source>
        <dbReference type="EMBL" id="KAK3322245.1"/>
    </source>
</evidence>
<feature type="compositionally biased region" description="Basic and acidic residues" evidence="8">
    <location>
        <begin position="426"/>
        <end position="438"/>
    </location>
</feature>
<dbReference type="FunFam" id="1.20.5.340:FF:000041">
    <property type="entry name" value="Moz represents a chromatin-associated acetyltransferase protein"/>
    <property type="match status" value="1"/>
</dbReference>
<evidence type="ECO:0000256" key="1">
    <source>
        <dbReference type="ARBA" id="ARBA00004173"/>
    </source>
</evidence>
<feature type="transmembrane region" description="Helical" evidence="9">
    <location>
        <begin position="391"/>
        <end position="413"/>
    </location>
</feature>
<feature type="compositionally biased region" description="Gly residues" evidence="8">
    <location>
        <begin position="183"/>
        <end position="200"/>
    </location>
</feature>
<comment type="caution">
    <text evidence="10">The sequence shown here is derived from an EMBL/GenBank/DDBJ whole genome shotgun (WGS) entry which is preliminary data.</text>
</comment>